<proteinExistence type="predicted"/>
<feature type="region of interest" description="Disordered" evidence="1">
    <location>
        <begin position="76"/>
        <end position="97"/>
    </location>
</feature>
<gene>
    <name evidence="2" type="ORF">CEXT_592621</name>
</gene>
<protein>
    <submittedName>
        <fullName evidence="2">Uncharacterized protein</fullName>
    </submittedName>
</protein>
<dbReference type="EMBL" id="BPLR01018898">
    <property type="protein sequence ID" value="GIZ03062.1"/>
    <property type="molecule type" value="Genomic_DNA"/>
</dbReference>
<accession>A0AAV4Y6R9</accession>
<evidence type="ECO:0000256" key="1">
    <source>
        <dbReference type="SAM" id="MobiDB-lite"/>
    </source>
</evidence>
<evidence type="ECO:0000313" key="3">
    <source>
        <dbReference type="Proteomes" id="UP001054945"/>
    </source>
</evidence>
<reference evidence="2 3" key="1">
    <citation type="submission" date="2021-06" db="EMBL/GenBank/DDBJ databases">
        <title>Caerostris extrusa draft genome.</title>
        <authorList>
            <person name="Kono N."/>
            <person name="Arakawa K."/>
        </authorList>
    </citation>
    <scope>NUCLEOTIDE SEQUENCE [LARGE SCALE GENOMIC DNA]</scope>
</reference>
<dbReference type="AlphaFoldDB" id="A0AAV4Y6R9"/>
<keyword evidence="3" id="KW-1185">Reference proteome</keyword>
<comment type="caution">
    <text evidence="2">The sequence shown here is derived from an EMBL/GenBank/DDBJ whole genome shotgun (WGS) entry which is preliminary data.</text>
</comment>
<name>A0AAV4Y6R9_CAEEX</name>
<organism evidence="2 3">
    <name type="scientific">Caerostris extrusa</name>
    <name type="common">Bark spider</name>
    <name type="synonym">Caerostris bankana</name>
    <dbReference type="NCBI Taxonomy" id="172846"/>
    <lineage>
        <taxon>Eukaryota</taxon>
        <taxon>Metazoa</taxon>
        <taxon>Ecdysozoa</taxon>
        <taxon>Arthropoda</taxon>
        <taxon>Chelicerata</taxon>
        <taxon>Arachnida</taxon>
        <taxon>Araneae</taxon>
        <taxon>Araneomorphae</taxon>
        <taxon>Entelegynae</taxon>
        <taxon>Araneoidea</taxon>
        <taxon>Araneidae</taxon>
        <taxon>Caerostris</taxon>
    </lineage>
</organism>
<sequence length="322" mass="37150">MFISQFGDTFREMSLLVQNGQMDAKNVALKRDCEMGGLKNVTGGDGEKHSVCVIGKKSDSLDIGERNERWRKGYLGPPPHPHTLPKHHPDIHFPRKKRKKRAEVIERSFSKENESLHFVSEQKYVHFTVWRCISRNVNSRSKWSDGCGLPRMSPEKGLWNWQLKNVTGGDAAALTFPLAALLEKPALWTSENKRWAKGLILYPSLPHTILKTPPRHSFQIKKKEKRPEVIGRSPSKRKMSVFSFRGQNRNMCISQFGDTFQEMSFLVQTGRMDAACRECRQKRDCEMGGLKMSLEEIEKNTACVELEGWLLFFLFRCWAFRC</sequence>
<dbReference type="Proteomes" id="UP001054945">
    <property type="component" value="Unassembled WGS sequence"/>
</dbReference>
<evidence type="ECO:0000313" key="2">
    <source>
        <dbReference type="EMBL" id="GIZ03062.1"/>
    </source>
</evidence>